<name>A0A2T4CNI3_9GAMM</name>
<proteinExistence type="inferred from homology"/>
<evidence type="ECO:0000256" key="3">
    <source>
        <dbReference type="SAM" id="SignalP"/>
    </source>
</evidence>
<dbReference type="Proteomes" id="UP000242087">
    <property type="component" value="Unassembled WGS sequence"/>
</dbReference>
<gene>
    <name evidence="5" type="ORF">C9927_00700</name>
    <name evidence="4" type="ORF">C9986_01105</name>
</gene>
<feature type="chain" id="PRO_5036050521" description="ABC transporter" evidence="3">
    <location>
        <begin position="26"/>
        <end position="250"/>
    </location>
</feature>
<evidence type="ECO:0000313" key="5">
    <source>
        <dbReference type="EMBL" id="PTB90105.1"/>
    </source>
</evidence>
<reference evidence="6 7" key="1">
    <citation type="submission" date="2018-03" db="EMBL/GenBank/DDBJ databases">
        <title>Cross-interface Injection: A General Nanoliter Liquid Handling Method Applied to Single Cells Genome Amplification Automated Nanoliter Liquid Handling Applied to Single Cell Multiple Displacement Amplification.</title>
        <authorList>
            <person name="Yun J."/>
            <person name="Xu P."/>
            <person name="Xu J."/>
            <person name="Dai X."/>
            <person name="Wang Y."/>
            <person name="Zheng X."/>
            <person name="Cao C."/>
            <person name="Yi Q."/>
            <person name="Zhu Y."/>
            <person name="Wang L."/>
            <person name="Dong Z."/>
            <person name="Huang Y."/>
            <person name="Huang L."/>
            <person name="Du W."/>
        </authorList>
    </citation>
    <scope>NUCLEOTIDE SEQUENCE [LARGE SCALE GENOMIC DNA]</scope>
    <source>
        <strain evidence="5 6">A12-4</strain>
        <strain evidence="4 7">Z-E1-2</strain>
    </source>
</reference>
<dbReference type="EMBL" id="PYVF01000005">
    <property type="protein sequence ID" value="PTB90105.1"/>
    <property type="molecule type" value="Genomic_DNA"/>
</dbReference>
<protein>
    <recommendedName>
        <fullName evidence="8">ABC transporter</fullName>
    </recommendedName>
</protein>
<evidence type="ECO:0008006" key="8">
    <source>
        <dbReference type="Google" id="ProtNLM"/>
    </source>
</evidence>
<dbReference type="PANTHER" id="PTHR30035">
    <property type="entry name" value="LIPOPROTEIN VACJ-RELATED"/>
    <property type="match status" value="1"/>
</dbReference>
<dbReference type="PANTHER" id="PTHR30035:SF3">
    <property type="entry name" value="INTERMEMBRANE PHOSPHOLIPID TRANSPORT SYSTEM LIPOPROTEIN MLAA"/>
    <property type="match status" value="1"/>
</dbReference>
<dbReference type="EMBL" id="PYVS01000011">
    <property type="protein sequence ID" value="PTB83139.1"/>
    <property type="molecule type" value="Genomic_DNA"/>
</dbReference>
<dbReference type="PROSITE" id="PS51257">
    <property type="entry name" value="PROKAR_LIPOPROTEIN"/>
    <property type="match status" value="1"/>
</dbReference>
<accession>A0A2T4CNI3</accession>
<dbReference type="AlphaFoldDB" id="A0A2T4CNI3"/>
<dbReference type="InterPro" id="IPR007428">
    <property type="entry name" value="MlaA"/>
</dbReference>
<dbReference type="PRINTS" id="PR01805">
    <property type="entry name" value="VACJLIPOPROT"/>
</dbReference>
<evidence type="ECO:0000313" key="6">
    <source>
        <dbReference type="Proteomes" id="UP000242087"/>
    </source>
</evidence>
<keyword evidence="2 3" id="KW-0732">Signal</keyword>
<evidence type="ECO:0000313" key="7">
    <source>
        <dbReference type="Proteomes" id="UP000243022"/>
    </source>
</evidence>
<comment type="similarity">
    <text evidence="1">Belongs to the MlaA family.</text>
</comment>
<feature type="signal peptide" evidence="3">
    <location>
        <begin position="1"/>
        <end position="25"/>
    </location>
</feature>
<organism evidence="4 7">
    <name type="scientific">Pseudidiomarina aestuarii</name>
    <dbReference type="NCBI Taxonomy" id="624146"/>
    <lineage>
        <taxon>Bacteria</taxon>
        <taxon>Pseudomonadati</taxon>
        <taxon>Pseudomonadota</taxon>
        <taxon>Gammaproteobacteria</taxon>
        <taxon>Alteromonadales</taxon>
        <taxon>Idiomarinaceae</taxon>
        <taxon>Pseudidiomarina</taxon>
    </lineage>
</organism>
<evidence type="ECO:0000256" key="1">
    <source>
        <dbReference type="ARBA" id="ARBA00010634"/>
    </source>
</evidence>
<dbReference type="Pfam" id="PF04333">
    <property type="entry name" value="MlaA"/>
    <property type="match status" value="1"/>
</dbReference>
<comment type="caution">
    <text evidence="4">The sequence shown here is derived from an EMBL/GenBank/DDBJ whole genome shotgun (WGS) entry which is preliminary data.</text>
</comment>
<dbReference type="GO" id="GO:0120010">
    <property type="term" value="P:intermembrane phospholipid transfer"/>
    <property type="evidence" value="ECO:0007669"/>
    <property type="project" value="TreeGrafter"/>
</dbReference>
<dbReference type="Proteomes" id="UP000243022">
    <property type="component" value="Unassembled WGS sequence"/>
</dbReference>
<evidence type="ECO:0000313" key="4">
    <source>
        <dbReference type="EMBL" id="PTB83139.1"/>
    </source>
</evidence>
<sequence>MRDVKQFGRWLVLSATLVLGACASAPDDPYADPRDPYEETNRSVWEFNDALDKAILKPAALAYAKIPEPGRQGLRNVVDNLEEPASFVNNLLQGKVGDAGVTLWRFTLNSTIGLVGIFDVATPMGLTQRQEGFGEVLATWGIGSGPYLMLPLVGPTVPVDRGGDVVDGLYFPIDNLSGPVSAGRWIVKALDTRLRLMEQDRLMENSLDSYSFLREAYFQNWRNKVYDGNPPPEPVPDYEEDLGDDFYDQF</sequence>
<evidence type="ECO:0000256" key="2">
    <source>
        <dbReference type="ARBA" id="ARBA00022729"/>
    </source>
</evidence>
<dbReference type="GO" id="GO:0016020">
    <property type="term" value="C:membrane"/>
    <property type="evidence" value="ECO:0007669"/>
    <property type="project" value="InterPro"/>
</dbReference>